<dbReference type="EMBL" id="NRGX01000001">
    <property type="protein sequence ID" value="PCC19485.1"/>
    <property type="molecule type" value="Genomic_DNA"/>
</dbReference>
<dbReference type="PANTHER" id="PTHR38733">
    <property type="entry name" value="PROTEIN MCRC"/>
    <property type="match status" value="1"/>
</dbReference>
<dbReference type="InterPro" id="IPR019292">
    <property type="entry name" value="McrC"/>
</dbReference>
<evidence type="ECO:0000313" key="2">
    <source>
        <dbReference type="Proteomes" id="UP000218377"/>
    </source>
</evidence>
<organism evidence="1 2">
    <name type="scientific">Brevibacterium aurantiacum</name>
    <dbReference type="NCBI Taxonomy" id="273384"/>
    <lineage>
        <taxon>Bacteria</taxon>
        <taxon>Bacillati</taxon>
        <taxon>Actinomycetota</taxon>
        <taxon>Actinomycetes</taxon>
        <taxon>Micrococcales</taxon>
        <taxon>Brevibacteriaceae</taxon>
        <taxon>Brevibacterium</taxon>
    </lineage>
</organism>
<protein>
    <submittedName>
        <fullName evidence="1">Uncharacterized protein</fullName>
    </submittedName>
</protein>
<reference evidence="1 2" key="1">
    <citation type="journal article" date="2017" name="Elife">
        <title>Extensive horizontal gene transfer in cheese-associated bacteria.</title>
        <authorList>
            <person name="Bonham K.S."/>
            <person name="Wolfe B.E."/>
            <person name="Dutton R.J."/>
        </authorList>
    </citation>
    <scope>NUCLEOTIDE SEQUENCE [LARGE SCALE GENOMIC DNA]</scope>
    <source>
        <strain evidence="1 2">JB5</strain>
    </source>
</reference>
<dbReference type="Proteomes" id="UP000218377">
    <property type="component" value="Unassembled WGS sequence"/>
</dbReference>
<evidence type="ECO:0000313" key="1">
    <source>
        <dbReference type="EMBL" id="PCC19485.1"/>
    </source>
</evidence>
<sequence>MKTVPILSEYGSINLKLSREQAASLQSTGYVEVVPALDGRWKVTASSYVGSLVVDGVELLIRPKINPENLFLLLEPGLPPNAWRKEAFSYDSTSDLLPSVVAFFARTVETTLGRGILRAYESRQEPLVALRGRLDVSQQFKRAGVLTPVSCTFDDFSEDIVENRVTRAALRLALRVPRVDPGERQRLMRQLVALEGVSDSPVNAKMVDSIYFTRLNQHYEPMLGLARLILSNLTLTDAGGSTSASSFMVDMNDLFQRFLTERLRRTLRGKVDVVDEPIVHLDAGQQVTMRPDLEFRDSAGRARYVGDIKYKLAENARGRSNDYYQLLAYTTAIGLPEGMLIYCRRQGDSERRTVTVTNAGKRLVLRSIDLTGSPEQVNKEITALADEIRNGANRARQFY</sequence>
<comment type="caution">
    <text evidence="1">The sequence shown here is derived from an EMBL/GenBank/DDBJ whole genome shotgun (WGS) entry which is preliminary data.</text>
</comment>
<dbReference type="Pfam" id="PF10117">
    <property type="entry name" value="McrBC"/>
    <property type="match status" value="1"/>
</dbReference>
<gene>
    <name evidence="1" type="ORF">CIK79_15035</name>
</gene>
<proteinExistence type="predicted"/>
<dbReference type="PANTHER" id="PTHR38733:SF1">
    <property type="entry name" value="TYPE IV METHYL-DIRECTED RESTRICTION ENZYME ECOKMCRBC"/>
    <property type="match status" value="1"/>
</dbReference>
<dbReference type="AlphaFoldDB" id="A0A2A3X6T5"/>
<accession>A0A2A3X6T5</accession>
<name>A0A2A3X6T5_BREAU</name>